<dbReference type="PANTHER" id="PTHR47074">
    <property type="entry name" value="BNAC02G40300D PROTEIN"/>
    <property type="match status" value="1"/>
</dbReference>
<gene>
    <name evidence="2" type="ORF">V6N12_000291</name>
</gene>
<dbReference type="InterPro" id="IPR002156">
    <property type="entry name" value="RNaseH_domain"/>
</dbReference>
<organism evidence="2 3">
    <name type="scientific">Hibiscus sabdariffa</name>
    <name type="common">roselle</name>
    <dbReference type="NCBI Taxonomy" id="183260"/>
    <lineage>
        <taxon>Eukaryota</taxon>
        <taxon>Viridiplantae</taxon>
        <taxon>Streptophyta</taxon>
        <taxon>Embryophyta</taxon>
        <taxon>Tracheophyta</taxon>
        <taxon>Spermatophyta</taxon>
        <taxon>Magnoliopsida</taxon>
        <taxon>eudicotyledons</taxon>
        <taxon>Gunneridae</taxon>
        <taxon>Pentapetalae</taxon>
        <taxon>rosids</taxon>
        <taxon>malvids</taxon>
        <taxon>Malvales</taxon>
        <taxon>Malvaceae</taxon>
        <taxon>Malvoideae</taxon>
        <taxon>Hibiscus</taxon>
    </lineage>
</organism>
<proteinExistence type="predicted"/>
<dbReference type="InterPro" id="IPR052929">
    <property type="entry name" value="RNase_H-like_EbsB-rel"/>
</dbReference>
<protein>
    <recommendedName>
        <fullName evidence="1">RNase H type-1 domain-containing protein</fullName>
    </recommendedName>
</protein>
<keyword evidence="3" id="KW-1185">Reference proteome</keyword>
<accession>A0ABR1ZN33</accession>
<sequence length="122" mass="13856">MDSMVLWTYRNKKIHENASQSIQQLSSFILHYIQEQESLLRSHPFTTRPVSEARWSPPPTDQVKVNFDASYLTISRESVSGVLIRDDNGLVMAACAHPHLNVPSPEVAEALACDMRYRSLDL</sequence>
<evidence type="ECO:0000259" key="1">
    <source>
        <dbReference type="Pfam" id="PF13456"/>
    </source>
</evidence>
<reference evidence="2 3" key="1">
    <citation type="journal article" date="2024" name="G3 (Bethesda)">
        <title>Genome assembly of Hibiscus sabdariffa L. provides insights into metabolisms of medicinal natural products.</title>
        <authorList>
            <person name="Kim T."/>
        </authorList>
    </citation>
    <scope>NUCLEOTIDE SEQUENCE [LARGE SCALE GENOMIC DNA]</scope>
    <source>
        <strain evidence="2">TK-2024</strain>
        <tissue evidence="2">Old leaves</tissue>
    </source>
</reference>
<comment type="caution">
    <text evidence="2">The sequence shown here is derived from an EMBL/GenBank/DDBJ whole genome shotgun (WGS) entry which is preliminary data.</text>
</comment>
<dbReference type="PANTHER" id="PTHR47074:SF61">
    <property type="entry name" value="RNASE H TYPE-1 DOMAIN-CONTAINING PROTEIN"/>
    <property type="match status" value="1"/>
</dbReference>
<feature type="domain" description="RNase H type-1" evidence="1">
    <location>
        <begin position="66"/>
        <end position="113"/>
    </location>
</feature>
<dbReference type="Proteomes" id="UP001472677">
    <property type="component" value="Unassembled WGS sequence"/>
</dbReference>
<name>A0ABR1ZN33_9ROSI</name>
<evidence type="ECO:0000313" key="3">
    <source>
        <dbReference type="Proteomes" id="UP001472677"/>
    </source>
</evidence>
<evidence type="ECO:0000313" key="2">
    <source>
        <dbReference type="EMBL" id="KAK8482039.1"/>
    </source>
</evidence>
<dbReference type="EMBL" id="JBBPBM010001780">
    <property type="protein sequence ID" value="KAK8482039.1"/>
    <property type="molecule type" value="Genomic_DNA"/>
</dbReference>
<dbReference type="Pfam" id="PF13456">
    <property type="entry name" value="RVT_3"/>
    <property type="match status" value="1"/>
</dbReference>